<dbReference type="PROSITE" id="PS50051">
    <property type="entry name" value="MCM_2"/>
    <property type="match status" value="1"/>
</dbReference>
<evidence type="ECO:0000256" key="8">
    <source>
        <dbReference type="ARBA" id="ARBA00023125"/>
    </source>
</evidence>
<dbReference type="GO" id="GO:0016787">
    <property type="term" value="F:hydrolase activity"/>
    <property type="evidence" value="ECO:0007669"/>
    <property type="project" value="UniProtKB-KW"/>
</dbReference>
<keyword evidence="7 11" id="KW-0067">ATP-binding</keyword>
<dbReference type="CDD" id="cd17757">
    <property type="entry name" value="MCM6"/>
    <property type="match status" value="1"/>
</dbReference>
<name>A0AAU9JNI6_9CILI</name>
<organism evidence="14 15">
    <name type="scientific">Blepharisma stoltei</name>
    <dbReference type="NCBI Taxonomy" id="1481888"/>
    <lineage>
        <taxon>Eukaryota</taxon>
        <taxon>Sar</taxon>
        <taxon>Alveolata</taxon>
        <taxon>Ciliophora</taxon>
        <taxon>Postciliodesmatophora</taxon>
        <taxon>Heterotrichea</taxon>
        <taxon>Heterotrichida</taxon>
        <taxon>Blepharismidae</taxon>
        <taxon>Blepharisma</taxon>
    </lineage>
</organism>
<dbReference type="EC" id="3.6.4.12" evidence="12"/>
<dbReference type="InterPro" id="IPR018525">
    <property type="entry name" value="MCM_CS"/>
</dbReference>
<dbReference type="SUPFAM" id="SSF50249">
    <property type="entry name" value="Nucleic acid-binding proteins"/>
    <property type="match status" value="1"/>
</dbReference>
<dbReference type="Pfam" id="PF14551">
    <property type="entry name" value="MCM_N"/>
    <property type="match status" value="1"/>
</dbReference>
<feature type="domain" description="MCM C-terminal AAA(+) ATPase" evidence="13">
    <location>
        <begin position="327"/>
        <end position="533"/>
    </location>
</feature>
<dbReference type="GO" id="GO:0003697">
    <property type="term" value="F:single-stranded DNA binding"/>
    <property type="evidence" value="ECO:0007669"/>
    <property type="project" value="TreeGrafter"/>
</dbReference>
<dbReference type="Gene3D" id="3.40.50.300">
    <property type="entry name" value="P-loop containing nucleotide triphosphate hydrolases"/>
    <property type="match status" value="1"/>
</dbReference>
<dbReference type="InterPro" id="IPR031327">
    <property type="entry name" value="MCM"/>
</dbReference>
<dbReference type="GO" id="GO:0000727">
    <property type="term" value="P:double-strand break repair via break-induced replication"/>
    <property type="evidence" value="ECO:0007669"/>
    <property type="project" value="TreeGrafter"/>
</dbReference>
<comment type="subcellular location">
    <subcellularLocation>
        <location evidence="1 12">Nucleus</location>
    </subcellularLocation>
</comment>
<dbReference type="InterPro" id="IPR041562">
    <property type="entry name" value="MCM_lid"/>
</dbReference>
<dbReference type="InterPro" id="IPR027925">
    <property type="entry name" value="MCM_N"/>
</dbReference>
<dbReference type="GO" id="GO:0005634">
    <property type="term" value="C:nucleus"/>
    <property type="evidence" value="ECO:0007669"/>
    <property type="project" value="UniProtKB-SubCell"/>
</dbReference>
<dbReference type="InterPro" id="IPR001208">
    <property type="entry name" value="MCM_dom"/>
</dbReference>
<dbReference type="PROSITE" id="PS00847">
    <property type="entry name" value="MCM_1"/>
    <property type="match status" value="1"/>
</dbReference>
<comment type="similarity">
    <text evidence="2 11">Belongs to the MCM family.</text>
</comment>
<evidence type="ECO:0000256" key="12">
    <source>
        <dbReference type="RuleBase" id="RU368064"/>
    </source>
</evidence>
<evidence type="ECO:0000256" key="6">
    <source>
        <dbReference type="ARBA" id="ARBA00022806"/>
    </source>
</evidence>
<evidence type="ECO:0000256" key="3">
    <source>
        <dbReference type="ARBA" id="ARBA00022705"/>
    </source>
</evidence>
<dbReference type="GO" id="GO:0005524">
    <property type="term" value="F:ATP binding"/>
    <property type="evidence" value="ECO:0007669"/>
    <property type="project" value="UniProtKB-UniRule"/>
</dbReference>
<dbReference type="Gene3D" id="2.40.50.140">
    <property type="entry name" value="Nucleic acid-binding proteins"/>
    <property type="match status" value="1"/>
</dbReference>
<evidence type="ECO:0000256" key="10">
    <source>
        <dbReference type="ARBA" id="ARBA00023306"/>
    </source>
</evidence>
<reference evidence="14" key="1">
    <citation type="submission" date="2021-09" db="EMBL/GenBank/DDBJ databases">
        <authorList>
            <consortium name="AG Swart"/>
            <person name="Singh M."/>
            <person name="Singh A."/>
            <person name="Seah K."/>
            <person name="Emmerich C."/>
        </authorList>
    </citation>
    <scope>NUCLEOTIDE SEQUENCE</scope>
    <source>
        <strain evidence="14">ATCC30299</strain>
    </source>
</reference>
<protein>
    <recommendedName>
        <fullName evidence="12">DNA replication licensing factor MCM6</fullName>
        <ecNumber evidence="12">3.6.4.12</ecNumber>
    </recommendedName>
</protein>
<gene>
    <name evidence="14" type="ORF">BSTOLATCC_MIC43184</name>
</gene>
<keyword evidence="3 12" id="KW-0235">DNA replication</keyword>
<keyword evidence="9" id="KW-0539">Nucleus</keyword>
<comment type="catalytic activity">
    <reaction evidence="12">
        <text>ATP + H2O = ADP + phosphate + H(+)</text>
        <dbReference type="Rhea" id="RHEA:13065"/>
        <dbReference type="ChEBI" id="CHEBI:15377"/>
        <dbReference type="ChEBI" id="CHEBI:15378"/>
        <dbReference type="ChEBI" id="CHEBI:30616"/>
        <dbReference type="ChEBI" id="CHEBI:43474"/>
        <dbReference type="ChEBI" id="CHEBI:456216"/>
        <dbReference type="EC" id="3.6.4.12"/>
    </reaction>
</comment>
<evidence type="ECO:0000256" key="11">
    <source>
        <dbReference type="RuleBase" id="RU004070"/>
    </source>
</evidence>
<evidence type="ECO:0000256" key="7">
    <source>
        <dbReference type="ARBA" id="ARBA00022840"/>
    </source>
</evidence>
<dbReference type="InterPro" id="IPR012340">
    <property type="entry name" value="NA-bd_OB-fold"/>
</dbReference>
<dbReference type="Pfam" id="PF18263">
    <property type="entry name" value="WHD_MCM6"/>
    <property type="match status" value="1"/>
</dbReference>
<dbReference type="InterPro" id="IPR008049">
    <property type="entry name" value="MCM6"/>
</dbReference>
<evidence type="ECO:0000256" key="5">
    <source>
        <dbReference type="ARBA" id="ARBA00022801"/>
    </source>
</evidence>
<dbReference type="InterPro" id="IPR041024">
    <property type="entry name" value="Mcm6_C"/>
</dbReference>
<keyword evidence="6 12" id="KW-0347">Helicase</keyword>
<sequence>MMNIELATEAEGEAVQSRFLEFLETFRLNDREVYFYKGQDLVVNEKTTLFVDLSHLTLFDDLLTALLSDYYKFEPFLEKAVQRFMFKCFPEYAKDNEIHVGFFNNSHDDKIRSLKTQRIGKLVSISATVTKSTEVRPELRYGSFKCLACNYEVKDVVQQFKYTTPQICPNGHCGNKSRWELILESSKFCDWQKVRVQEHSNEIPAGSMPRSIDIILRHELVDTAKPGERLIFTGTLIAVPEVASFLTPGERQQMSMKHDGQRGRDRTLDAVTGLKALGVRELNYKLVFIASAVTKHPAFNFREDDEVTELTAADQEAIERMRAEPDLYSRIARCISPTVFGHEEVKRGILLMLLGGSNKKTPEGMKLRGDLNICIVGDPSTAKSQFLKYVCNFLPRSVYTSGKASSAAGLTAAVQRDLETGDFCIEAGALMLADNGICCIDEFDKMDSKDQVAIHEAMEQQTISIAKAGIQAILNARCSVLAAANPKYGRYDKSLELRRNVDISPPLMSRFDLFFVIVDEGDERVDNAIANHIVNLHTNGDRALEGEFSMDMMKKYILGARRINPAFTTEAAKLLREQYKLLRQSDSMHQNNAYRITVRQLESLIRLSEAISRLNYDQQIRPEYVLEACRLLKKSIIHVETSDVDVEEQFDESAMNVYRQEQAEIDREKRLAEQQAGPKKTSISFEEYDRMAKWIAMLLRQQEGEAGVKQGEIVQKYVEEHMHEVTTEEDSVRLMEIVNGVIQRLVMKDHILVIVEDNPEKSERTLKVHWNYVP</sequence>
<dbReference type="Pfam" id="PF17207">
    <property type="entry name" value="MCM_OB"/>
    <property type="match status" value="1"/>
</dbReference>
<evidence type="ECO:0000256" key="2">
    <source>
        <dbReference type="ARBA" id="ARBA00008010"/>
    </source>
</evidence>
<dbReference type="Gene3D" id="3.30.1640.10">
    <property type="entry name" value="mini-chromosome maintenance (MCM) complex, chain A, domain 1"/>
    <property type="match status" value="1"/>
</dbReference>
<evidence type="ECO:0000256" key="9">
    <source>
        <dbReference type="ARBA" id="ARBA00023242"/>
    </source>
</evidence>
<dbReference type="Pfam" id="PF00493">
    <property type="entry name" value="MCM"/>
    <property type="match status" value="1"/>
</dbReference>
<dbReference type="PANTHER" id="PTHR11630:SF43">
    <property type="entry name" value="DNA REPLICATION LICENSING FACTOR MCM6"/>
    <property type="match status" value="1"/>
</dbReference>
<comment type="caution">
    <text evidence="14">The sequence shown here is derived from an EMBL/GenBank/DDBJ whole genome shotgun (WGS) entry which is preliminary data.</text>
</comment>
<dbReference type="InterPro" id="IPR027417">
    <property type="entry name" value="P-loop_NTPase"/>
</dbReference>
<dbReference type="PRINTS" id="PR01657">
    <property type="entry name" value="MCMFAMILY"/>
</dbReference>
<dbReference type="Gene3D" id="2.20.28.10">
    <property type="match status" value="1"/>
</dbReference>
<dbReference type="FunFam" id="3.40.50.300:FF:000115">
    <property type="entry name" value="DNA helicase"/>
    <property type="match status" value="1"/>
</dbReference>
<comment type="subunit">
    <text evidence="12">Component of the MCM2-7 complex.</text>
</comment>
<proteinExistence type="inferred from homology"/>
<evidence type="ECO:0000256" key="1">
    <source>
        <dbReference type="ARBA" id="ARBA00004123"/>
    </source>
</evidence>
<dbReference type="GO" id="GO:1902969">
    <property type="term" value="P:mitotic DNA replication"/>
    <property type="evidence" value="ECO:0007669"/>
    <property type="project" value="TreeGrafter"/>
</dbReference>
<dbReference type="FunFam" id="2.20.28.10:FF:000003">
    <property type="entry name" value="DNA helicase"/>
    <property type="match status" value="1"/>
</dbReference>
<dbReference type="Pfam" id="PF17855">
    <property type="entry name" value="MCM_lid"/>
    <property type="match status" value="1"/>
</dbReference>
<dbReference type="EMBL" id="CAJZBQ010000043">
    <property type="protein sequence ID" value="CAG9327140.1"/>
    <property type="molecule type" value="Genomic_DNA"/>
</dbReference>
<evidence type="ECO:0000256" key="4">
    <source>
        <dbReference type="ARBA" id="ARBA00022741"/>
    </source>
</evidence>
<accession>A0AAU9JNI6</accession>
<comment type="function">
    <text evidence="12">Acts as component of the MCM2-7 complex (MCM complex) which is the replicative helicase essential for 'once per cell cycle' DNA replication initiation and elongation in eukaryotic cells. The active ATPase sites in the MCM2-7 ring are formed through the interaction surfaces of two neighboring subunits such that a critical structure of a conserved arginine finger motif is provided in trans relative to the ATP-binding site of the Walker A box of the adjacent subunit. The six ATPase active sites, however, are likely to contribute differentially to the complex helicase activity.</text>
</comment>
<dbReference type="SMART" id="SM00350">
    <property type="entry name" value="MCM"/>
    <property type="match status" value="1"/>
</dbReference>
<dbReference type="Proteomes" id="UP001162131">
    <property type="component" value="Unassembled WGS sequence"/>
</dbReference>
<keyword evidence="10 12" id="KW-0131">Cell cycle</keyword>
<dbReference type="GO" id="GO:1990518">
    <property type="term" value="F:single-stranded 3'-5' DNA helicase activity"/>
    <property type="evidence" value="ECO:0007669"/>
    <property type="project" value="TreeGrafter"/>
</dbReference>
<dbReference type="InterPro" id="IPR033762">
    <property type="entry name" value="MCM_OB"/>
</dbReference>
<dbReference type="GO" id="GO:0006270">
    <property type="term" value="P:DNA replication initiation"/>
    <property type="evidence" value="ECO:0007669"/>
    <property type="project" value="UniProtKB-UniRule"/>
</dbReference>
<dbReference type="AlphaFoldDB" id="A0AAU9JNI6"/>
<evidence type="ECO:0000259" key="13">
    <source>
        <dbReference type="PROSITE" id="PS50051"/>
    </source>
</evidence>
<evidence type="ECO:0000313" key="14">
    <source>
        <dbReference type="EMBL" id="CAG9327140.1"/>
    </source>
</evidence>
<keyword evidence="4 11" id="KW-0547">Nucleotide-binding</keyword>
<dbReference type="SUPFAM" id="SSF52540">
    <property type="entry name" value="P-loop containing nucleoside triphosphate hydrolases"/>
    <property type="match status" value="1"/>
</dbReference>
<dbReference type="Gene3D" id="1.20.58.870">
    <property type="match status" value="1"/>
</dbReference>
<keyword evidence="15" id="KW-1185">Reference proteome</keyword>
<evidence type="ECO:0000313" key="15">
    <source>
        <dbReference type="Proteomes" id="UP001162131"/>
    </source>
</evidence>
<keyword evidence="5 12" id="KW-0378">Hydrolase</keyword>
<keyword evidence="8 11" id="KW-0238">DNA-binding</keyword>
<dbReference type="GO" id="GO:0042555">
    <property type="term" value="C:MCM complex"/>
    <property type="evidence" value="ECO:0007669"/>
    <property type="project" value="UniProtKB-UniRule"/>
</dbReference>
<dbReference type="PANTHER" id="PTHR11630">
    <property type="entry name" value="DNA REPLICATION LICENSING FACTOR MCM FAMILY MEMBER"/>
    <property type="match status" value="1"/>
</dbReference>
<dbReference type="PRINTS" id="PR01662">
    <property type="entry name" value="MCMPROTEIN6"/>
</dbReference>